<organism evidence="2">
    <name type="scientific">marine sediment metagenome</name>
    <dbReference type="NCBI Taxonomy" id="412755"/>
    <lineage>
        <taxon>unclassified sequences</taxon>
        <taxon>metagenomes</taxon>
        <taxon>ecological metagenomes</taxon>
    </lineage>
</organism>
<name>A0A0F9IAP4_9ZZZZ</name>
<evidence type="ECO:0008006" key="3">
    <source>
        <dbReference type="Google" id="ProtNLM"/>
    </source>
</evidence>
<feature type="compositionally biased region" description="Basic and acidic residues" evidence="1">
    <location>
        <begin position="92"/>
        <end position="117"/>
    </location>
</feature>
<proteinExistence type="predicted"/>
<protein>
    <recommendedName>
        <fullName evidence="3">Bacteriophage Mu GpT domain-containing protein</fullName>
    </recommendedName>
</protein>
<sequence>MISCTGQVAREVVADARNGFPWQASIGASVDQFEFVKESQTVLVNGRDFTGPLNVVRKATLGEISFVDIGADANSSASVAASAKQESGIMAEKTDETTKPADEKTGQDANAPEKTERTGQQVQAQAVTDAQAGAPAAEGPLNADPVADMRAQAAAEQERISAVRKVCGDTHADIAAKAIAQGWDVTRTELEVLRADRPKAPATHVHDNSMTGAALEAACMLTGGVRGDDLLTGYGEQAVEAASNRFRGGIGLQELLLEAAWANGYTGRSFRNSREVLQFAFGTHLQAALSTINIGGILSNVANKFLLEGFFSVERTWRNICAVRNVSDFKTVTSYRLVGTDQYEPVAPGGELKHGTLGEESYTNKADTYGLLLAIDRRDIINDDLGAITTVPRKLGRGSGLKINDIFWTVFMDNGSFFTAGNSNYITGAATTLSIDGLTAAEKNFMDQVDADGKPIGIMPAVMLVPTALSAIGTQLQKSLEIRDTTASTKYPVANPHQGKFRAEVSRYLSNSSYTGNSEKAWYLLADPADLPVIEVAFLNGQESPTIETADADFNVLGVQMRGYHDFGVALQDPKGGCKAKGEA</sequence>
<gene>
    <name evidence="2" type="ORF">LCGC14_1900420</name>
</gene>
<dbReference type="Pfam" id="PF25209">
    <property type="entry name" value="Phage_capsid_4"/>
    <property type="match status" value="1"/>
</dbReference>
<accession>A0A0F9IAP4</accession>
<dbReference type="AlphaFoldDB" id="A0A0F9IAP4"/>
<evidence type="ECO:0000256" key="1">
    <source>
        <dbReference type="SAM" id="MobiDB-lite"/>
    </source>
</evidence>
<comment type="caution">
    <text evidence="2">The sequence shown here is derived from an EMBL/GenBank/DDBJ whole genome shotgun (WGS) entry which is preliminary data.</text>
</comment>
<evidence type="ECO:0000313" key="2">
    <source>
        <dbReference type="EMBL" id="KKL90865.1"/>
    </source>
</evidence>
<dbReference type="EMBL" id="LAZR01019893">
    <property type="protein sequence ID" value="KKL90865.1"/>
    <property type="molecule type" value="Genomic_DNA"/>
</dbReference>
<feature type="region of interest" description="Disordered" evidence="1">
    <location>
        <begin position="82"/>
        <end position="143"/>
    </location>
</feature>
<reference evidence="2" key="1">
    <citation type="journal article" date="2015" name="Nature">
        <title>Complex archaea that bridge the gap between prokaryotes and eukaryotes.</title>
        <authorList>
            <person name="Spang A."/>
            <person name="Saw J.H."/>
            <person name="Jorgensen S.L."/>
            <person name="Zaremba-Niedzwiedzka K."/>
            <person name="Martijn J."/>
            <person name="Lind A.E."/>
            <person name="van Eijk R."/>
            <person name="Schleper C."/>
            <person name="Guy L."/>
            <person name="Ettema T.J."/>
        </authorList>
    </citation>
    <scope>NUCLEOTIDE SEQUENCE</scope>
</reference>
<feature type="compositionally biased region" description="Low complexity" evidence="1">
    <location>
        <begin position="118"/>
        <end position="137"/>
    </location>
</feature>